<evidence type="ECO:0000259" key="2">
    <source>
        <dbReference type="PROSITE" id="PS51154"/>
    </source>
</evidence>
<dbReference type="EMBL" id="CAJNOQ010001610">
    <property type="protein sequence ID" value="CAF0906702.1"/>
    <property type="molecule type" value="Genomic_DNA"/>
</dbReference>
<dbReference type="PANTHER" id="PTHR11106">
    <property type="entry name" value="GANGLIOSIDE INDUCED DIFFERENTIATION ASSOCIATED PROTEIN 2-RELATED"/>
    <property type="match status" value="1"/>
</dbReference>
<dbReference type="PANTHER" id="PTHR11106:SF27">
    <property type="entry name" value="MACRO DOMAIN-CONTAINING PROTEIN"/>
    <property type="match status" value="1"/>
</dbReference>
<feature type="compositionally biased region" description="Polar residues" evidence="1">
    <location>
        <begin position="447"/>
        <end position="470"/>
    </location>
</feature>
<dbReference type="InterPro" id="IPR002589">
    <property type="entry name" value="Macro_dom"/>
</dbReference>
<proteinExistence type="predicted"/>
<feature type="compositionally biased region" description="Polar residues" evidence="1">
    <location>
        <begin position="541"/>
        <end position="550"/>
    </location>
</feature>
<feature type="compositionally biased region" description="Polar residues" evidence="1">
    <location>
        <begin position="823"/>
        <end position="833"/>
    </location>
</feature>
<feature type="compositionally biased region" description="Polar residues" evidence="1">
    <location>
        <begin position="574"/>
        <end position="613"/>
    </location>
</feature>
<evidence type="ECO:0000256" key="1">
    <source>
        <dbReference type="SAM" id="MobiDB-lite"/>
    </source>
</evidence>
<dbReference type="SUPFAM" id="SSF52949">
    <property type="entry name" value="Macro domain-like"/>
    <property type="match status" value="2"/>
</dbReference>
<evidence type="ECO:0000313" key="4">
    <source>
        <dbReference type="EMBL" id="CAF3688337.1"/>
    </source>
</evidence>
<feature type="region of interest" description="Disordered" evidence="1">
    <location>
        <begin position="183"/>
        <end position="239"/>
    </location>
</feature>
<feature type="compositionally biased region" description="Low complexity" evidence="1">
    <location>
        <begin position="508"/>
        <end position="521"/>
    </location>
</feature>
<feature type="compositionally biased region" description="Polar residues" evidence="1">
    <location>
        <begin position="208"/>
        <end position="229"/>
    </location>
</feature>
<name>A0A813ZYR4_9BILA</name>
<feature type="compositionally biased region" description="Polar residues" evidence="1">
    <location>
        <begin position="1120"/>
        <end position="1131"/>
    </location>
</feature>
<dbReference type="Gene3D" id="3.40.220.10">
    <property type="entry name" value="Leucine Aminopeptidase, subunit E, domain 1"/>
    <property type="match status" value="2"/>
</dbReference>
<feature type="compositionally biased region" description="Low complexity" evidence="1">
    <location>
        <begin position="480"/>
        <end position="500"/>
    </location>
</feature>
<feature type="compositionally biased region" description="Low complexity" evidence="1">
    <location>
        <begin position="195"/>
        <end position="207"/>
    </location>
</feature>
<keyword evidence="5" id="KW-1185">Reference proteome</keyword>
<sequence length="1146" mass="127242">MEEKFTLHGLTITIALNDGKIYERRPDAIIQAAWKHTADGGQARASIDYDDQLPQSTSYKSEIERLFIDYAPSSFLTKITSGPFHGMDVLTVKVPDYNSTRFREDDLIGSYQEGFNVANAKNWRFVQLTTFGVSSGYDPTDAAQIAYKFFSTYNGSVKEIRIVCWGDRICLNWIRVFKNAPHSNQQHASSQPHHLSTLQSTSPTPTSNVASAYPQSSTSPRPNQTSTVEKQNDNKSVKFGLNNNSLTVWMKQGDLSKEKCDAVVNPTGPTMAPDGGADQAIHKVAAQFYTVQVQIAVDRQGGHYPAGESRIFISDTKCPIPFIINTVGPIYASNNAQEASMQLQSCYESSLGLANLYSLRSISYSAISCGNNRFPPQLAAKIAFECVQKFAGKLKDIRFVLYDPKILEVFIREWTALAEETNRAPPPNSPTLSQPVVSKPAAVPIETQTEDTNYGSNEAPRVQSSATTRPAYNRVPGSSSPLNQHNSYNNNNRNPSESSSQYHSTYPSHNSTMNSTMPSNSKPNLANTKRIYHDAYATSGSVTPAYQSSSSRERYLQDQDNNGYENDRRRRPELSSSTVAGYQSRTGSSQQQQDILSRRPGSSASASTHNASDYDQGPRHEDVDCIVVPVPDDIQEKSANYSLFKTIYNRASKDLQKDLNRKSSKPDFVECCDGVGGNAGFSTEDVTNVLIRSIETHRDKLSEVRIVINDRHVWQDFEQNFCEKSKAKFVWIRDEFEEEQKEKTGPSHDGGKSTQSTENNHKKSDFAFKCFRTTYNQNSQPNTEESQLSPQTSLSSTNDSRSSVSKGRGQPRSIPTAQPPQMPNASKNHSLSLSNTTFLNRRISRTFRINQNKTELVILQGDITKTKCDAIVNAANEHMTGGGGVDGVIHRAAGREFTNACYAHKEIFPHNRLPTGHSRILLSYNMSNNISYIINTAGPVYHGTEKCAISLKSCYRTSLELANLYDLESIGYTAISCGIFGYPTVEGAEIALTTINEFANNIKKVYFVLWEDHIYDTWLTMAQELGFITSDTLPGYQQSSQTHLDDKPSPRTSSTEKFNQLKPVLDLSGPKILADSLNSDQYSVDDLSKCLPSPPVNREEETSFEESGNREIDPVDMNKKNSQQSDQQVTDGGTEHVAKPVIGIVD</sequence>
<feature type="compositionally biased region" description="Polar residues" evidence="1">
    <location>
        <begin position="183"/>
        <end position="194"/>
    </location>
</feature>
<feature type="region of interest" description="Disordered" evidence="1">
    <location>
        <begin position="738"/>
        <end position="760"/>
    </location>
</feature>
<feature type="compositionally biased region" description="Low complexity" evidence="1">
    <location>
        <begin position="784"/>
        <end position="805"/>
    </location>
</feature>
<dbReference type="Pfam" id="PF01661">
    <property type="entry name" value="Macro"/>
    <property type="match status" value="2"/>
</dbReference>
<reference evidence="3" key="1">
    <citation type="submission" date="2021-02" db="EMBL/GenBank/DDBJ databases">
        <authorList>
            <person name="Nowell W R."/>
        </authorList>
    </citation>
    <scope>NUCLEOTIDE SEQUENCE</scope>
</reference>
<organism evidence="3 5">
    <name type="scientific">Didymodactylos carnosus</name>
    <dbReference type="NCBI Taxonomy" id="1234261"/>
    <lineage>
        <taxon>Eukaryota</taxon>
        <taxon>Metazoa</taxon>
        <taxon>Spiralia</taxon>
        <taxon>Gnathifera</taxon>
        <taxon>Rotifera</taxon>
        <taxon>Eurotatoria</taxon>
        <taxon>Bdelloidea</taxon>
        <taxon>Philodinida</taxon>
        <taxon>Philodinidae</taxon>
        <taxon>Didymodactylos</taxon>
    </lineage>
</organism>
<dbReference type="AlphaFoldDB" id="A0A813ZYR4"/>
<feature type="domain" description="Macro" evidence="2">
    <location>
        <begin position="235"/>
        <end position="418"/>
    </location>
</feature>
<dbReference type="SMART" id="SM00506">
    <property type="entry name" value="A1pp"/>
    <property type="match status" value="2"/>
</dbReference>
<dbReference type="Proteomes" id="UP000663829">
    <property type="component" value="Unassembled WGS sequence"/>
</dbReference>
<dbReference type="InterPro" id="IPR043472">
    <property type="entry name" value="Macro_dom-like"/>
</dbReference>
<dbReference type="Proteomes" id="UP000681722">
    <property type="component" value="Unassembled WGS sequence"/>
</dbReference>
<gene>
    <name evidence="3" type="ORF">GPM918_LOCUS8929</name>
    <name evidence="4" type="ORF">SRO942_LOCUS8930</name>
</gene>
<dbReference type="PROSITE" id="PS51154">
    <property type="entry name" value="MACRO"/>
    <property type="match status" value="2"/>
</dbReference>
<feature type="region of interest" description="Disordered" evidence="1">
    <location>
        <begin position="1037"/>
        <end position="1060"/>
    </location>
</feature>
<feature type="region of interest" description="Disordered" evidence="1">
    <location>
        <begin position="447"/>
        <end position="525"/>
    </location>
</feature>
<feature type="region of interest" description="Disordered" evidence="1">
    <location>
        <begin position="541"/>
        <end position="620"/>
    </location>
</feature>
<feature type="region of interest" description="Disordered" evidence="1">
    <location>
        <begin position="1086"/>
        <end position="1146"/>
    </location>
</feature>
<feature type="domain" description="Macro" evidence="2">
    <location>
        <begin position="843"/>
        <end position="1026"/>
    </location>
</feature>
<evidence type="ECO:0000313" key="3">
    <source>
        <dbReference type="EMBL" id="CAF0906702.1"/>
    </source>
</evidence>
<evidence type="ECO:0000313" key="5">
    <source>
        <dbReference type="Proteomes" id="UP000663829"/>
    </source>
</evidence>
<protein>
    <recommendedName>
        <fullName evidence="2">Macro domain-containing protein</fullName>
    </recommendedName>
</protein>
<dbReference type="EMBL" id="CAJOBC010001610">
    <property type="protein sequence ID" value="CAF3688337.1"/>
    <property type="molecule type" value="Genomic_DNA"/>
</dbReference>
<feature type="compositionally biased region" description="Basic and acidic residues" evidence="1">
    <location>
        <begin position="738"/>
        <end position="751"/>
    </location>
</feature>
<feature type="compositionally biased region" description="Basic and acidic residues" evidence="1">
    <location>
        <begin position="1097"/>
        <end position="1119"/>
    </location>
</feature>
<dbReference type="OrthoDB" id="6133115at2759"/>
<feature type="region of interest" description="Disordered" evidence="1">
    <location>
        <begin position="777"/>
        <end position="833"/>
    </location>
</feature>
<comment type="caution">
    <text evidence="3">The sequence shown here is derived from an EMBL/GenBank/DDBJ whole genome shotgun (WGS) entry which is preliminary data.</text>
</comment>
<accession>A0A813ZYR4</accession>